<sequence length="70" mass="6991">LDVQRAAGDAVIAGGTLHIKFAAGYQPKAGEVLTVLTAGRLAGRFAAIQADGYSVTPNYSGTALTLTVGG</sequence>
<accession>A0A845GFH9</accession>
<dbReference type="Proteomes" id="UP000470302">
    <property type="component" value="Unassembled WGS sequence"/>
</dbReference>
<organism evidence="1 2">
    <name type="scientific">Duganella vulcania</name>
    <dbReference type="NCBI Taxonomy" id="2692166"/>
    <lineage>
        <taxon>Bacteria</taxon>
        <taxon>Pseudomonadati</taxon>
        <taxon>Pseudomonadota</taxon>
        <taxon>Betaproteobacteria</taxon>
        <taxon>Burkholderiales</taxon>
        <taxon>Oxalobacteraceae</taxon>
        <taxon>Telluria group</taxon>
        <taxon>Duganella</taxon>
    </lineage>
</organism>
<gene>
    <name evidence="1" type="ORF">GTP91_33890</name>
</gene>
<reference evidence="1 2" key="1">
    <citation type="submission" date="2020-01" db="EMBL/GenBank/DDBJ databases">
        <title>Novel species isolated from a subtropical stream in China.</title>
        <authorList>
            <person name="Lu H."/>
        </authorList>
    </citation>
    <scope>NUCLEOTIDE SEQUENCE [LARGE SCALE GENOMIC DNA]</scope>
    <source>
        <strain evidence="1 2">FT82W</strain>
    </source>
</reference>
<dbReference type="EMBL" id="WWCW01000454">
    <property type="protein sequence ID" value="MYM92145.1"/>
    <property type="molecule type" value="Genomic_DNA"/>
</dbReference>
<evidence type="ECO:0000313" key="2">
    <source>
        <dbReference type="Proteomes" id="UP000470302"/>
    </source>
</evidence>
<comment type="caution">
    <text evidence="1">The sequence shown here is derived from an EMBL/GenBank/DDBJ whole genome shotgun (WGS) entry which is preliminary data.</text>
</comment>
<proteinExistence type="predicted"/>
<name>A0A845GFH9_9BURK</name>
<dbReference type="AlphaFoldDB" id="A0A845GFH9"/>
<protein>
    <submittedName>
        <fullName evidence="1">Uncharacterized protein</fullName>
    </submittedName>
</protein>
<evidence type="ECO:0000313" key="1">
    <source>
        <dbReference type="EMBL" id="MYM92145.1"/>
    </source>
</evidence>
<feature type="non-terminal residue" evidence="1">
    <location>
        <position position="1"/>
    </location>
</feature>